<proteinExistence type="predicted"/>
<protein>
    <submittedName>
        <fullName evidence="2">Uncharacterized protein</fullName>
    </submittedName>
</protein>
<dbReference type="RefSeq" id="WP_230903240.1">
    <property type="nucleotide sequence ID" value="NZ_CP086119.1"/>
</dbReference>
<gene>
    <name evidence="2" type="ORF">AB0887_37620</name>
</gene>
<evidence type="ECO:0000313" key="3">
    <source>
        <dbReference type="Proteomes" id="UP001553843"/>
    </source>
</evidence>
<keyword evidence="1" id="KW-0732">Signal</keyword>
<feature type="signal peptide" evidence="1">
    <location>
        <begin position="1"/>
        <end position="28"/>
    </location>
</feature>
<dbReference type="Proteomes" id="UP001553843">
    <property type="component" value="Unassembled WGS sequence"/>
</dbReference>
<reference evidence="2 3" key="1">
    <citation type="submission" date="2024-06" db="EMBL/GenBank/DDBJ databases">
        <title>The Natural Products Discovery Center: Release of the First 8490 Sequenced Strains for Exploring Actinobacteria Biosynthetic Diversity.</title>
        <authorList>
            <person name="Kalkreuter E."/>
            <person name="Kautsar S.A."/>
            <person name="Yang D."/>
            <person name="Bader C.D."/>
            <person name="Teijaro C.N."/>
            <person name="Fluegel L."/>
            <person name="Davis C.M."/>
            <person name="Simpson J.R."/>
            <person name="Lauterbach L."/>
            <person name="Steele A.D."/>
            <person name="Gui C."/>
            <person name="Meng S."/>
            <person name="Li G."/>
            <person name="Viehrig K."/>
            <person name="Ye F."/>
            <person name="Su P."/>
            <person name="Kiefer A.F."/>
            <person name="Nichols A."/>
            <person name="Cepeda A.J."/>
            <person name="Yan W."/>
            <person name="Fan B."/>
            <person name="Jiang Y."/>
            <person name="Adhikari A."/>
            <person name="Zheng C.-J."/>
            <person name="Schuster L."/>
            <person name="Cowan T.M."/>
            <person name="Smanski M.J."/>
            <person name="Chevrette M.G."/>
            <person name="De Carvalho L.P.S."/>
            <person name="Shen B."/>
        </authorList>
    </citation>
    <scope>NUCLEOTIDE SEQUENCE [LARGE SCALE GENOMIC DNA]</scope>
    <source>
        <strain evidence="2 3">NPDC047833</strain>
    </source>
</reference>
<comment type="caution">
    <text evidence="2">The sequence shown here is derived from an EMBL/GenBank/DDBJ whole genome shotgun (WGS) entry which is preliminary data.</text>
</comment>
<organism evidence="2 3">
    <name type="scientific">Streptomyces huasconensis</name>
    <dbReference type="NCBI Taxonomy" id="1854574"/>
    <lineage>
        <taxon>Bacteria</taxon>
        <taxon>Bacillati</taxon>
        <taxon>Actinomycetota</taxon>
        <taxon>Actinomycetes</taxon>
        <taxon>Kitasatosporales</taxon>
        <taxon>Streptomycetaceae</taxon>
        <taxon>Streptomyces</taxon>
    </lineage>
</organism>
<accession>A0ABV3M7E8</accession>
<sequence length="61" mass="6251">MRTRRVVTAALLGLLTFPLALTATPAAANPSPIPPIAETLVSEGITVEGPLVNGVVLPHLL</sequence>
<name>A0ABV3M7E8_9ACTN</name>
<feature type="chain" id="PRO_5045611701" evidence="1">
    <location>
        <begin position="29"/>
        <end position="61"/>
    </location>
</feature>
<evidence type="ECO:0000256" key="1">
    <source>
        <dbReference type="SAM" id="SignalP"/>
    </source>
</evidence>
<evidence type="ECO:0000313" key="2">
    <source>
        <dbReference type="EMBL" id="MEW2367629.1"/>
    </source>
</evidence>
<keyword evidence="3" id="KW-1185">Reference proteome</keyword>
<dbReference type="EMBL" id="JBEYRS010000028">
    <property type="protein sequence ID" value="MEW2367629.1"/>
    <property type="molecule type" value="Genomic_DNA"/>
</dbReference>